<dbReference type="InterPro" id="IPR020103">
    <property type="entry name" value="PsdUridine_synth_cat_dom_sf"/>
</dbReference>
<evidence type="ECO:0000313" key="10">
    <source>
        <dbReference type="EMBL" id="MEA5122395.1"/>
    </source>
</evidence>
<evidence type="ECO:0000256" key="2">
    <source>
        <dbReference type="ARBA" id="ARBA00022552"/>
    </source>
</evidence>
<evidence type="ECO:0000256" key="6">
    <source>
        <dbReference type="PROSITE-ProRule" id="PRU00182"/>
    </source>
</evidence>
<comment type="caution">
    <text evidence="11">The sequence shown here is derived from an EMBL/GenBank/DDBJ whole genome shotgun (WGS) entry which is preliminary data.</text>
</comment>
<dbReference type="Proteomes" id="UP001303614">
    <property type="component" value="Unassembled WGS sequence"/>
</dbReference>
<evidence type="ECO:0000256" key="3">
    <source>
        <dbReference type="ARBA" id="ARBA00023235"/>
    </source>
</evidence>
<feature type="domain" description="RNA-binding S4" evidence="9">
    <location>
        <begin position="38"/>
        <end position="99"/>
    </location>
</feature>
<evidence type="ECO:0000256" key="4">
    <source>
        <dbReference type="ARBA" id="ARBA00036390"/>
    </source>
</evidence>
<dbReference type="InterPro" id="IPR050343">
    <property type="entry name" value="RsuA_PseudoU_synthase"/>
</dbReference>
<keyword evidence="3 7" id="KW-0413">Isomerase</keyword>
<dbReference type="AlphaFoldDB" id="A0A1A9MD69"/>
<dbReference type="InterPro" id="IPR006145">
    <property type="entry name" value="PsdUridine_synth_RsuA/RluA"/>
</dbReference>
<feature type="compositionally biased region" description="Low complexity" evidence="8">
    <location>
        <begin position="21"/>
        <end position="37"/>
    </location>
</feature>
<evidence type="ECO:0000259" key="9">
    <source>
        <dbReference type="SMART" id="SM00363"/>
    </source>
</evidence>
<dbReference type="InterPro" id="IPR002942">
    <property type="entry name" value="S4_RNA-bd"/>
</dbReference>
<sequence length="286" mass="30592">MTRRPPPATSRPRTRGPAPPARAARASAAAPGTSAPRHGLARVLSKLGVCSRTEAARWIADGRVSVDGRVIRDPEFPIRTDQHAAVAIDGQALAGPARIYLMLNKPRGVVTTVRDEQGRDTVYRCFDGAGLPWIAPVGRLDKASEGLLLFSNDPQWAAAVTDPASGPDKTYHVQIDCHPDAGQLAQLQVGVIDPDPDSDGGLLRAKQVRLLREGERNAWLEIVLDEGRNRQIRRLLAAVDIGVLRLVRVAIGPLAIGELGKGAWRMLSAAEVLALTPGRASAPDAR</sequence>
<dbReference type="CDD" id="cd02870">
    <property type="entry name" value="PseudoU_synth_RsuA_like"/>
    <property type="match status" value="1"/>
</dbReference>
<dbReference type="NCBIfam" id="TIGR00093">
    <property type="entry name" value="pseudouridine synthase"/>
    <property type="match status" value="1"/>
</dbReference>
<dbReference type="OrthoDB" id="9807213at2"/>
<accession>A0A1A9MD69</accession>
<comment type="similarity">
    <text evidence="1 7">Belongs to the pseudouridine synthase RsuA family.</text>
</comment>
<keyword evidence="6" id="KW-0694">RNA-binding</keyword>
<dbReference type="Proteomes" id="UP000077659">
    <property type="component" value="Unassembled WGS sequence"/>
</dbReference>
<gene>
    <name evidence="11" type="ORF">A7D17_02645</name>
    <name evidence="10" type="ORF">VB146_00635</name>
</gene>
<comment type="catalytic activity">
    <reaction evidence="5">
        <text>uridine(2604) in 23S rRNA = pseudouridine(2604) in 23S rRNA</text>
        <dbReference type="Rhea" id="RHEA:38875"/>
        <dbReference type="Rhea" id="RHEA-COMP:10093"/>
        <dbReference type="Rhea" id="RHEA-COMP:10094"/>
        <dbReference type="ChEBI" id="CHEBI:65314"/>
        <dbReference type="ChEBI" id="CHEBI:65315"/>
        <dbReference type="EC" id="5.4.99.21"/>
    </reaction>
</comment>
<reference evidence="11 12" key="1">
    <citation type="submission" date="2016-05" db="EMBL/GenBank/DDBJ databases">
        <title>Pathogenic, phenotypic and molecular characterisation of Xanthomonas nasturtii sp. nov. and Xanthomonas floridensis sp. nov., new species of Xanthomonas associated with watercress production in Florida.</title>
        <authorList>
            <person name="Vicente J.G."/>
            <person name="Rothwell S."/>
            <person name="Holub E.B."/>
            <person name="Studholme D.J."/>
        </authorList>
    </citation>
    <scope>NUCLEOTIDE SEQUENCE [LARGE SCALE GENOMIC DNA]</scope>
    <source>
        <strain evidence="11 12">WHRI 8848</strain>
    </source>
</reference>
<dbReference type="InterPro" id="IPR000748">
    <property type="entry name" value="PsdUridine_synth_RsuA/RluB/E/F"/>
</dbReference>
<dbReference type="EC" id="5.4.99.-" evidence="7"/>
<keyword evidence="2" id="KW-0698">rRNA processing</keyword>
<dbReference type="EMBL" id="JAYFSO010000001">
    <property type="protein sequence ID" value="MEA5122395.1"/>
    <property type="molecule type" value="Genomic_DNA"/>
</dbReference>
<name>A0A1A9MD69_9XANT</name>
<feature type="region of interest" description="Disordered" evidence="8">
    <location>
        <begin position="1"/>
        <end position="37"/>
    </location>
</feature>
<dbReference type="PANTHER" id="PTHR47683">
    <property type="entry name" value="PSEUDOURIDINE SYNTHASE FAMILY PROTEIN-RELATED"/>
    <property type="match status" value="1"/>
</dbReference>
<dbReference type="CDD" id="cd00165">
    <property type="entry name" value="S4"/>
    <property type="match status" value="1"/>
</dbReference>
<protein>
    <recommendedName>
        <fullName evidence="7">Pseudouridine synthase</fullName>
        <ecNumber evidence="7">5.4.99.-</ecNumber>
    </recommendedName>
</protein>
<reference evidence="10 13" key="2">
    <citation type="submission" date="2023-12" db="EMBL/GenBank/DDBJ databases">
        <title>Genome sequencing of Xanthomonas floridensis.</title>
        <authorList>
            <person name="Greer S."/>
            <person name="Harrison J."/>
            <person name="Grant M."/>
            <person name="Vicente J."/>
            <person name="Studholme D."/>
        </authorList>
    </citation>
    <scope>NUCLEOTIDE SEQUENCE [LARGE SCALE GENOMIC DNA]</scope>
    <source>
        <strain evidence="10 13">WHRI 8848</strain>
    </source>
</reference>
<dbReference type="InterPro" id="IPR042092">
    <property type="entry name" value="PsdUridine_s_RsuA/RluB/E/F_cat"/>
</dbReference>
<dbReference type="GO" id="GO:0003723">
    <property type="term" value="F:RNA binding"/>
    <property type="evidence" value="ECO:0007669"/>
    <property type="project" value="UniProtKB-KW"/>
</dbReference>
<evidence type="ECO:0000313" key="11">
    <source>
        <dbReference type="EMBL" id="OAG68082.1"/>
    </source>
</evidence>
<comment type="catalytic activity">
    <reaction evidence="4">
        <text>uridine(35) in tRNA(Tyr) = pseudouridine(35) in tRNA(Tyr)</text>
        <dbReference type="Rhea" id="RHEA:60556"/>
        <dbReference type="Rhea" id="RHEA-COMP:15607"/>
        <dbReference type="Rhea" id="RHEA-COMP:15608"/>
        <dbReference type="ChEBI" id="CHEBI:65314"/>
        <dbReference type="ChEBI" id="CHEBI:65315"/>
    </reaction>
</comment>
<dbReference type="InterPro" id="IPR020094">
    <property type="entry name" value="TruA/RsuA/RluB/E/F_N"/>
</dbReference>
<dbReference type="SUPFAM" id="SSF55174">
    <property type="entry name" value="Alpha-L RNA-binding motif"/>
    <property type="match status" value="1"/>
</dbReference>
<dbReference type="RefSeq" id="WP_064508668.1">
    <property type="nucleotide sequence ID" value="NZ_JAYFSN010000004.1"/>
</dbReference>
<dbReference type="PROSITE" id="PS50889">
    <property type="entry name" value="S4"/>
    <property type="match status" value="1"/>
</dbReference>
<evidence type="ECO:0000313" key="13">
    <source>
        <dbReference type="Proteomes" id="UP001303614"/>
    </source>
</evidence>
<evidence type="ECO:0000313" key="12">
    <source>
        <dbReference type="Proteomes" id="UP000077659"/>
    </source>
</evidence>
<evidence type="ECO:0000256" key="8">
    <source>
        <dbReference type="SAM" id="MobiDB-lite"/>
    </source>
</evidence>
<dbReference type="GO" id="GO:0160138">
    <property type="term" value="F:23S rRNA pseudouridine(2604) synthase activity"/>
    <property type="evidence" value="ECO:0007669"/>
    <property type="project" value="UniProtKB-EC"/>
</dbReference>
<dbReference type="Gene3D" id="3.30.70.1560">
    <property type="entry name" value="Alpha-L RNA-binding motif"/>
    <property type="match status" value="1"/>
</dbReference>
<dbReference type="Gene3D" id="3.30.70.580">
    <property type="entry name" value="Pseudouridine synthase I, catalytic domain, N-terminal subdomain"/>
    <property type="match status" value="1"/>
</dbReference>
<dbReference type="InterPro" id="IPR036986">
    <property type="entry name" value="S4_RNA-bd_sf"/>
</dbReference>
<dbReference type="Gene3D" id="3.10.290.10">
    <property type="entry name" value="RNA-binding S4 domain"/>
    <property type="match status" value="1"/>
</dbReference>
<evidence type="ECO:0000256" key="5">
    <source>
        <dbReference type="ARBA" id="ARBA00036535"/>
    </source>
</evidence>
<dbReference type="Pfam" id="PF01479">
    <property type="entry name" value="S4"/>
    <property type="match status" value="1"/>
</dbReference>
<dbReference type="STRING" id="1843580.A7D17_02645"/>
<dbReference type="Pfam" id="PF00849">
    <property type="entry name" value="PseudoU_synth_2"/>
    <property type="match status" value="1"/>
</dbReference>
<dbReference type="PANTHER" id="PTHR47683:SF2">
    <property type="entry name" value="RNA-BINDING S4 DOMAIN-CONTAINING PROTEIN"/>
    <property type="match status" value="1"/>
</dbReference>
<dbReference type="InterPro" id="IPR018496">
    <property type="entry name" value="PsdUridine_synth_RsuA/RluB_CS"/>
</dbReference>
<proteinExistence type="inferred from homology"/>
<evidence type="ECO:0000256" key="7">
    <source>
        <dbReference type="RuleBase" id="RU003887"/>
    </source>
</evidence>
<organism evidence="11 12">
    <name type="scientific">Xanthomonas floridensis</name>
    <dbReference type="NCBI Taxonomy" id="1843580"/>
    <lineage>
        <taxon>Bacteria</taxon>
        <taxon>Pseudomonadati</taxon>
        <taxon>Pseudomonadota</taxon>
        <taxon>Gammaproteobacteria</taxon>
        <taxon>Lysobacterales</taxon>
        <taxon>Lysobacteraceae</taxon>
        <taxon>Xanthomonas</taxon>
    </lineage>
</organism>
<dbReference type="SMART" id="SM00363">
    <property type="entry name" value="S4"/>
    <property type="match status" value="1"/>
</dbReference>
<dbReference type="PROSITE" id="PS01149">
    <property type="entry name" value="PSI_RSU"/>
    <property type="match status" value="1"/>
</dbReference>
<dbReference type="EMBL" id="LXNG01000012">
    <property type="protein sequence ID" value="OAG68082.1"/>
    <property type="molecule type" value="Genomic_DNA"/>
</dbReference>
<dbReference type="GO" id="GO:0000455">
    <property type="term" value="P:enzyme-directed rRNA pseudouridine synthesis"/>
    <property type="evidence" value="ECO:0007669"/>
    <property type="project" value="UniProtKB-ARBA"/>
</dbReference>
<evidence type="ECO:0000256" key="1">
    <source>
        <dbReference type="ARBA" id="ARBA00008348"/>
    </source>
</evidence>
<dbReference type="SUPFAM" id="SSF55120">
    <property type="entry name" value="Pseudouridine synthase"/>
    <property type="match status" value="1"/>
</dbReference>
<keyword evidence="13" id="KW-1185">Reference proteome</keyword>